<keyword evidence="1" id="KW-0472">Membrane</keyword>
<proteinExistence type="predicted"/>
<sequence>MYAWIFRHLPGPTWFKIIESLVLIGAVVAALFTWVYPWVQSYLELGQSSVGGA</sequence>
<gene>
    <name evidence="2" type="ORF">HXK09_09605</name>
</gene>
<reference evidence="2" key="1">
    <citation type="submission" date="2020-04" db="EMBL/GenBank/DDBJ databases">
        <title>Deep metagenomics examines the oral microbiome during advanced dental caries in children, revealing novel taxa and co-occurrences with host molecules.</title>
        <authorList>
            <person name="Baker J.L."/>
            <person name="Morton J.T."/>
            <person name="Dinis M."/>
            <person name="Alvarez R."/>
            <person name="Tran N.C."/>
            <person name="Knight R."/>
            <person name="Edlund A."/>
        </authorList>
    </citation>
    <scope>NUCLEOTIDE SEQUENCE</scope>
    <source>
        <strain evidence="2">JCVI_30_bin.13</strain>
    </source>
</reference>
<feature type="transmembrane region" description="Helical" evidence="1">
    <location>
        <begin position="21"/>
        <end position="39"/>
    </location>
</feature>
<evidence type="ECO:0000313" key="3">
    <source>
        <dbReference type="Proteomes" id="UP000759246"/>
    </source>
</evidence>
<evidence type="ECO:0000256" key="1">
    <source>
        <dbReference type="SAM" id="Phobius"/>
    </source>
</evidence>
<dbReference type="EMBL" id="JABZGF010000440">
    <property type="protein sequence ID" value="MBF0967374.1"/>
    <property type="molecule type" value="Genomic_DNA"/>
</dbReference>
<comment type="caution">
    <text evidence="2">The sequence shown here is derived from an EMBL/GenBank/DDBJ whole genome shotgun (WGS) entry which is preliminary data.</text>
</comment>
<organism evidence="2 3">
    <name type="scientific">Actinomyces bouchesdurhonensis</name>
    <dbReference type="NCBI Taxonomy" id="1852361"/>
    <lineage>
        <taxon>Bacteria</taxon>
        <taxon>Bacillati</taxon>
        <taxon>Actinomycetota</taxon>
        <taxon>Actinomycetes</taxon>
        <taxon>Actinomycetales</taxon>
        <taxon>Actinomycetaceae</taxon>
        <taxon>Actinomyces</taxon>
    </lineage>
</organism>
<dbReference type="AlphaFoldDB" id="A0A929RRS6"/>
<keyword evidence="1" id="KW-0812">Transmembrane</keyword>
<dbReference type="RefSeq" id="WP_424623425.1">
    <property type="nucleotide sequence ID" value="NZ_CBDFBV010000127.1"/>
</dbReference>
<dbReference type="Proteomes" id="UP000759246">
    <property type="component" value="Unassembled WGS sequence"/>
</dbReference>
<keyword evidence="1" id="KW-1133">Transmembrane helix</keyword>
<name>A0A929RRS6_9ACTO</name>
<accession>A0A929RRS6</accession>
<evidence type="ECO:0000313" key="2">
    <source>
        <dbReference type="EMBL" id="MBF0967374.1"/>
    </source>
</evidence>
<protein>
    <submittedName>
        <fullName evidence="2">Uncharacterized protein</fullName>
    </submittedName>
</protein>